<sequence>MSQALEIEFKNMLSPDEYQTLYQALRCRDLTPIKQENIYFDTKDGKLENKKIGLRVRITDNYVHLTMKQPHRDGKLETTEKLTTDQGRIIKETGHIPVAGKLKDILNKQDIALNDLIIIGHFKTTRYEQKWQKNLIVLDHVQFKHFEDYELEMEVPEVEQGAIDFQQLLDYYKIPKRASKQKIVRMKRHQPLYTF</sequence>
<dbReference type="PROSITE" id="PS51707">
    <property type="entry name" value="CYTH"/>
    <property type="match status" value="1"/>
</dbReference>
<dbReference type="STRING" id="371602.SAMN04487984_0741"/>
<name>A0A1W1YJK5_9LACT</name>
<dbReference type="InterPro" id="IPR009195">
    <property type="entry name" value="Uncharacterised_YjbK"/>
</dbReference>
<evidence type="ECO:0000259" key="1">
    <source>
        <dbReference type="PROSITE" id="PS51707"/>
    </source>
</evidence>
<dbReference type="SMART" id="SM01118">
    <property type="entry name" value="CYTH"/>
    <property type="match status" value="1"/>
</dbReference>
<organism evidence="2 3">
    <name type="scientific">Aerococcus suis</name>
    <dbReference type="NCBI Taxonomy" id="371602"/>
    <lineage>
        <taxon>Bacteria</taxon>
        <taxon>Bacillati</taxon>
        <taxon>Bacillota</taxon>
        <taxon>Bacilli</taxon>
        <taxon>Lactobacillales</taxon>
        <taxon>Aerococcaceae</taxon>
        <taxon>Aerococcus</taxon>
    </lineage>
</organism>
<dbReference type="Proteomes" id="UP000243884">
    <property type="component" value="Unassembled WGS sequence"/>
</dbReference>
<feature type="domain" description="CYTH" evidence="1">
    <location>
        <begin position="4"/>
        <end position="190"/>
    </location>
</feature>
<reference evidence="3" key="1">
    <citation type="submission" date="2017-04" db="EMBL/GenBank/DDBJ databases">
        <authorList>
            <person name="Varghese N."/>
            <person name="Submissions S."/>
        </authorList>
    </citation>
    <scope>NUCLEOTIDE SEQUENCE [LARGE SCALE GENOMIC DNA]</scope>
    <source>
        <strain evidence="3">DSM 21500</strain>
    </source>
</reference>
<dbReference type="InterPro" id="IPR023577">
    <property type="entry name" value="CYTH_domain"/>
</dbReference>
<dbReference type="AlphaFoldDB" id="A0A1W1YJK5"/>
<dbReference type="OrthoDB" id="384378at2"/>
<dbReference type="PANTHER" id="PTHR34948:SF2">
    <property type="entry name" value="TRIPHOSPHATE TUNNEL METALLOENZYME 3"/>
    <property type="match status" value="1"/>
</dbReference>
<dbReference type="Gene3D" id="2.40.320.10">
    <property type="entry name" value="Hypothetical Protein Pfu-838710-001"/>
    <property type="match status" value="1"/>
</dbReference>
<dbReference type="RefSeq" id="WP_084098689.1">
    <property type="nucleotide sequence ID" value="NZ_FWXK01000003.1"/>
</dbReference>
<keyword evidence="3" id="KW-1185">Reference proteome</keyword>
<accession>A0A1W1YJK5</accession>
<dbReference type="Pfam" id="PF01928">
    <property type="entry name" value="CYTH"/>
    <property type="match status" value="1"/>
</dbReference>
<dbReference type="PANTHER" id="PTHR34948">
    <property type="entry name" value="OS08G0299200 PROTEIN"/>
    <property type="match status" value="1"/>
</dbReference>
<dbReference type="PIRSF" id="PIRSF012526">
    <property type="entry name" value="CYTH_UCP012526"/>
    <property type="match status" value="1"/>
</dbReference>
<evidence type="ECO:0000313" key="3">
    <source>
        <dbReference type="Proteomes" id="UP000243884"/>
    </source>
</evidence>
<proteinExistence type="predicted"/>
<dbReference type="SUPFAM" id="SSF55154">
    <property type="entry name" value="CYTH-like phosphatases"/>
    <property type="match status" value="1"/>
</dbReference>
<dbReference type="InterPro" id="IPR033469">
    <property type="entry name" value="CYTH-like_dom_sf"/>
</dbReference>
<dbReference type="CDD" id="cd07762">
    <property type="entry name" value="CYTH-like_Pase_1"/>
    <property type="match status" value="1"/>
</dbReference>
<evidence type="ECO:0000313" key="2">
    <source>
        <dbReference type="EMBL" id="SMC36410.1"/>
    </source>
</evidence>
<protein>
    <submittedName>
        <fullName evidence="2">Uncharacterized protein YjbK</fullName>
    </submittedName>
</protein>
<gene>
    <name evidence="2" type="ORF">SAMN04487984_0741</name>
</gene>
<dbReference type="EMBL" id="FWXK01000003">
    <property type="protein sequence ID" value="SMC36410.1"/>
    <property type="molecule type" value="Genomic_DNA"/>
</dbReference>